<accession>A0A2T7B7G2</accession>
<evidence type="ECO:0000256" key="2">
    <source>
        <dbReference type="ARBA" id="ARBA00022649"/>
    </source>
</evidence>
<protein>
    <submittedName>
        <fullName evidence="3">Type II toxin-antitoxin system RelE/ParE family toxin</fullName>
    </submittedName>
</protein>
<sequence length="95" mass="10923">MIYKLVFDPRALKEWHKLGETVKAQFKKKLAHVLTAPRVESARLSGLPDCYKIKLRTSGYRLVYQVHDGAVCVLVIAIGKRENRAVYREAGHRME</sequence>
<dbReference type="EMBL" id="MSAG01000012">
    <property type="protein sequence ID" value="PUX23850.1"/>
    <property type="molecule type" value="Genomic_DNA"/>
</dbReference>
<dbReference type="InterPro" id="IPR035093">
    <property type="entry name" value="RelE/ParE_toxin_dom_sf"/>
</dbReference>
<comment type="similarity">
    <text evidence="1">Belongs to the RelE toxin family.</text>
</comment>
<dbReference type="RefSeq" id="WP_075198087.1">
    <property type="nucleotide sequence ID" value="NZ_CP187984.1"/>
</dbReference>
<dbReference type="Pfam" id="PF05016">
    <property type="entry name" value="ParE_toxin"/>
    <property type="match status" value="1"/>
</dbReference>
<dbReference type="NCBIfam" id="TIGR02385">
    <property type="entry name" value="RelE_StbE"/>
    <property type="match status" value="1"/>
</dbReference>
<organism evidence="3">
    <name type="scientific">Cronobacter turicensis</name>
    <dbReference type="NCBI Taxonomy" id="413502"/>
    <lineage>
        <taxon>Bacteria</taxon>
        <taxon>Pseudomonadati</taxon>
        <taxon>Pseudomonadota</taxon>
        <taxon>Gammaproteobacteria</taxon>
        <taxon>Enterobacterales</taxon>
        <taxon>Enterobacteriaceae</taxon>
        <taxon>Cronobacter</taxon>
    </lineage>
</organism>
<dbReference type="OrthoDB" id="9801234at2"/>
<proteinExistence type="inferred from homology"/>
<comment type="caution">
    <text evidence="3">The sequence shown here is derived from an EMBL/GenBank/DDBJ whole genome shotgun (WGS) entry which is preliminary data.</text>
</comment>
<evidence type="ECO:0000256" key="1">
    <source>
        <dbReference type="ARBA" id="ARBA00006226"/>
    </source>
</evidence>
<dbReference type="AlphaFoldDB" id="A0A2T7B7G2"/>
<dbReference type="SUPFAM" id="SSF143011">
    <property type="entry name" value="RelE-like"/>
    <property type="match status" value="1"/>
</dbReference>
<keyword evidence="2" id="KW-1277">Toxin-antitoxin system</keyword>
<gene>
    <name evidence="3" type="ORF">BS411_08020</name>
</gene>
<dbReference type="PANTHER" id="PTHR35601">
    <property type="entry name" value="TOXIN RELE"/>
    <property type="match status" value="1"/>
</dbReference>
<dbReference type="Gene3D" id="3.30.2310.20">
    <property type="entry name" value="RelE-like"/>
    <property type="match status" value="1"/>
</dbReference>
<reference evidence="3" key="1">
    <citation type="submission" date="2016-12" db="EMBL/GenBank/DDBJ databases">
        <title>Analysis of the Molecular Diversity Among Cronobacter Species Isolated from Filth Flies Using a Pan Genomic DNA Microarray.</title>
        <authorList>
            <person name="Pava-Ripoll M."/>
            <person name="Tall B."/>
            <person name="Farber J."/>
            <person name="Fanning S."/>
            <person name="Lehner A."/>
            <person name="Stephan R."/>
            <person name="Pagotto F."/>
            <person name="Iverson C."/>
            <person name="Ziobro G."/>
            <person name="Miller A."/>
            <person name="Pearson R."/>
            <person name="Yan Q."/>
            <person name="Kim M."/>
            <person name="Jeong S."/>
            <person name="Park J."/>
            <person name="Jun S."/>
            <person name="Choi H."/>
            <person name="Chung T."/>
            <person name="Yoo Y."/>
            <person name="Park E."/>
            <person name="Hwang S."/>
            <person name="Lee B."/>
            <person name="Sathyamoorthy V."/>
            <person name="Carter L."/>
            <person name="Mammel M."/>
            <person name="Jackson S."/>
            <person name="Kothary M."/>
            <person name="Patel I."/>
            <person name="Grim C."/>
            <person name="Gopinath G."/>
            <person name="Gangiredla J."/>
            <person name="Chase H."/>
        </authorList>
    </citation>
    <scope>NUCLEOTIDE SEQUENCE [LARGE SCALE GENOMIC DNA]</scope>
    <source>
        <strain evidence="3">MOD1-Sh41s</strain>
    </source>
</reference>
<dbReference type="InterPro" id="IPR007712">
    <property type="entry name" value="RelE/ParE_toxin"/>
</dbReference>
<dbReference type="PANTHER" id="PTHR35601:SF2">
    <property type="entry name" value="MRNA INTERFERASE TOXIN RELE"/>
    <property type="match status" value="1"/>
</dbReference>
<name>A0A2T7B7G2_9ENTR</name>
<evidence type="ECO:0000313" key="3">
    <source>
        <dbReference type="EMBL" id="PUX23850.1"/>
    </source>
</evidence>